<accession>A0A1Y2J211</accession>
<feature type="compositionally biased region" description="Low complexity" evidence="1">
    <location>
        <begin position="689"/>
        <end position="698"/>
    </location>
</feature>
<feature type="region of interest" description="Disordered" evidence="1">
    <location>
        <begin position="689"/>
        <end position="809"/>
    </location>
</feature>
<dbReference type="GO" id="GO:0019433">
    <property type="term" value="P:triglyceride catabolic process"/>
    <property type="evidence" value="ECO:0007669"/>
    <property type="project" value="TreeGrafter"/>
</dbReference>
<dbReference type="GO" id="GO:0005829">
    <property type="term" value="C:cytosol"/>
    <property type="evidence" value="ECO:0007669"/>
    <property type="project" value="TreeGrafter"/>
</dbReference>
<feature type="compositionally biased region" description="Low complexity" evidence="1">
    <location>
        <begin position="771"/>
        <end position="784"/>
    </location>
</feature>
<proteinExistence type="predicted"/>
<keyword evidence="4" id="KW-1185">Reference proteome</keyword>
<dbReference type="GO" id="GO:0004806">
    <property type="term" value="F:triacylglycerol lipase activity"/>
    <property type="evidence" value="ECO:0007669"/>
    <property type="project" value="TreeGrafter"/>
</dbReference>
<dbReference type="AlphaFoldDB" id="A0A1Y2J211"/>
<dbReference type="Pfam" id="PF07859">
    <property type="entry name" value="Abhydrolase_3"/>
    <property type="match status" value="2"/>
</dbReference>
<feature type="region of interest" description="Disordered" evidence="1">
    <location>
        <begin position="457"/>
        <end position="482"/>
    </location>
</feature>
<dbReference type="Gene3D" id="3.40.50.1820">
    <property type="entry name" value="alpha/beta hydrolase"/>
    <property type="match status" value="2"/>
</dbReference>
<organism evidence="3 4">
    <name type="scientific">Trametes coccinea (strain BRFM310)</name>
    <name type="common">Pycnoporus coccineus</name>
    <dbReference type="NCBI Taxonomy" id="1353009"/>
    <lineage>
        <taxon>Eukaryota</taxon>
        <taxon>Fungi</taxon>
        <taxon>Dikarya</taxon>
        <taxon>Basidiomycota</taxon>
        <taxon>Agaricomycotina</taxon>
        <taxon>Agaricomycetes</taxon>
        <taxon>Polyporales</taxon>
        <taxon>Polyporaceae</taxon>
        <taxon>Trametes</taxon>
    </lineage>
</organism>
<dbReference type="PANTHER" id="PTHR23025">
    <property type="entry name" value="TRIACYLGLYCEROL LIPASE"/>
    <property type="match status" value="1"/>
</dbReference>
<feature type="region of interest" description="Disordered" evidence="1">
    <location>
        <begin position="389"/>
        <end position="441"/>
    </location>
</feature>
<keyword evidence="3" id="KW-0378">Hydrolase</keyword>
<dbReference type="GO" id="GO:0004771">
    <property type="term" value="F:sterol ester esterase activity"/>
    <property type="evidence" value="ECO:0007669"/>
    <property type="project" value="TreeGrafter"/>
</dbReference>
<evidence type="ECO:0000313" key="3">
    <source>
        <dbReference type="EMBL" id="OSD06854.1"/>
    </source>
</evidence>
<dbReference type="STRING" id="1353009.A0A1Y2J211"/>
<name>A0A1Y2J211_TRAC3</name>
<feature type="compositionally biased region" description="Acidic residues" evidence="1">
    <location>
        <begin position="418"/>
        <end position="431"/>
    </location>
</feature>
<feature type="domain" description="Alpha/beta hydrolase fold-3" evidence="2">
    <location>
        <begin position="491"/>
        <end position="572"/>
    </location>
</feature>
<feature type="compositionally biased region" description="Polar residues" evidence="1">
    <location>
        <begin position="405"/>
        <end position="417"/>
    </location>
</feature>
<dbReference type="OrthoDB" id="5570009at2759"/>
<dbReference type="EMBL" id="KZ084089">
    <property type="protein sequence ID" value="OSD06854.1"/>
    <property type="molecule type" value="Genomic_DNA"/>
</dbReference>
<gene>
    <name evidence="3" type="ORF">PYCCODRAFT_1382792</name>
</gene>
<feature type="domain" description="Alpha/beta hydrolase fold-3" evidence="2">
    <location>
        <begin position="213"/>
        <end position="332"/>
    </location>
</feature>
<evidence type="ECO:0000259" key="2">
    <source>
        <dbReference type="Pfam" id="PF07859"/>
    </source>
</evidence>
<dbReference type="PANTHER" id="PTHR23025:SF3">
    <property type="entry name" value="HORMONE-SENSITIVE LIPASE"/>
    <property type="match status" value="1"/>
</dbReference>
<evidence type="ECO:0000256" key="1">
    <source>
        <dbReference type="SAM" id="MobiDB-lite"/>
    </source>
</evidence>
<feature type="region of interest" description="Disordered" evidence="1">
    <location>
        <begin position="832"/>
        <end position="874"/>
    </location>
</feature>
<protein>
    <submittedName>
        <fullName evidence="3">Alpha/beta-hydrolase</fullName>
    </submittedName>
</protein>
<sequence length="891" mass="99303">MIDHLLGRPSVGWKRAQVILVIVFWFWRILRGDPNGPRFLWIRRANRALRRFTPWQLIVSTLTGVYAVRNLDKILGLAAPEPLAKLYSPSYYRATWIAIGLDAGFATAMTIRPRWLKDICSVLFSVYYIIYANEADEKIRKYRAVPTVEMLRTTWEKTTNPYLRKLSHLPHVSIRRKILLARPKDSTSRRPITTWLFFAPPADQLSQATDLILDFPGGGFVSMTPEHHEERLRMWAIRTGKPVLSVDYAKAPEYPYPFSIDECFDLYRVLVETSGIVIGMSGRRLNIICTGDSAGAHIAVCVMYKILETQMNLPHPLALVLNYAALDFNFTSWMTPQNLRVLQSEQSSGHLPMLAEQKDHLRHISPLSMVGDRKVPRRRRSLRDTLRTIASPTTPKMPPLRSRHTTSSIKHISSFDDSSYDEGGEMGDVEDAGSSRVNEEDKPLRARIRFDPHVSQMELEQAPRTPEPAPNAHDQTAQKEQAPIGTRLTMTSRTGYFQDRIISPSMMRAMAILYIGPHRNPDFQSDYQLSPILAPDHLLAQFPPLLMSCGEKDPFVDDTLIFAGRVRKAKRARRADLERMLAGKSALHGEHLRMSAALPHLPPGMGRNDNIGREETLRALQREYERLASETEEDWVQMHIFSEWSHGYLQMPSLMREAKIVINDLADWMEELFERDAANIVEARAARSAATTTSSSSAVPGRAHANGIPGAAAVSSDRRGATSPPKARRMSTTATARRVAEPDTDGLTSATETSELDTDEVLTFSPKRRSPPNSFTSSNGSSSFATRRLSHGRKGASPPSPSTPTLNPAAANEDAIPALQEGHERELMAAATRPGTAVPATVGSFSSGAGTPTPHKDRGATPGGGQTISESELMRRRRLLDSHLISADSGR</sequence>
<dbReference type="SUPFAM" id="SSF53474">
    <property type="entry name" value="alpha/beta-Hydrolases"/>
    <property type="match status" value="1"/>
</dbReference>
<evidence type="ECO:0000313" key="4">
    <source>
        <dbReference type="Proteomes" id="UP000193067"/>
    </source>
</evidence>
<dbReference type="InterPro" id="IPR029058">
    <property type="entry name" value="AB_hydrolase_fold"/>
</dbReference>
<reference evidence="3 4" key="1">
    <citation type="journal article" date="2015" name="Biotechnol. Biofuels">
        <title>Enhanced degradation of softwood versus hardwood by the white-rot fungus Pycnoporus coccineus.</title>
        <authorList>
            <person name="Couturier M."/>
            <person name="Navarro D."/>
            <person name="Chevret D."/>
            <person name="Henrissat B."/>
            <person name="Piumi F."/>
            <person name="Ruiz-Duenas F.J."/>
            <person name="Martinez A.T."/>
            <person name="Grigoriev I.V."/>
            <person name="Riley R."/>
            <person name="Lipzen A."/>
            <person name="Berrin J.G."/>
            <person name="Master E.R."/>
            <person name="Rosso M.N."/>
        </authorList>
    </citation>
    <scope>NUCLEOTIDE SEQUENCE [LARGE SCALE GENOMIC DNA]</scope>
    <source>
        <strain evidence="3 4">BRFM310</strain>
    </source>
</reference>
<dbReference type="Proteomes" id="UP000193067">
    <property type="component" value="Unassembled WGS sequence"/>
</dbReference>
<dbReference type="InterPro" id="IPR013094">
    <property type="entry name" value="AB_hydrolase_3"/>
</dbReference>